<dbReference type="InterPro" id="IPR029058">
    <property type="entry name" value="AB_hydrolase_fold"/>
</dbReference>
<dbReference type="Pfam" id="PF20434">
    <property type="entry name" value="BD-FAE"/>
    <property type="match status" value="1"/>
</dbReference>
<protein>
    <submittedName>
        <fullName evidence="3">Acetyl esterase/lipase</fullName>
    </submittedName>
</protein>
<evidence type="ECO:0000256" key="1">
    <source>
        <dbReference type="ARBA" id="ARBA00022801"/>
    </source>
</evidence>
<reference evidence="3 4" key="1">
    <citation type="submission" date="2023-07" db="EMBL/GenBank/DDBJ databases">
        <title>Genomic Encyclopedia of Type Strains, Phase IV (KMG-IV): sequencing the most valuable type-strain genomes for metagenomic binning, comparative biology and taxonomic classification.</title>
        <authorList>
            <person name="Goeker M."/>
        </authorList>
    </citation>
    <scope>NUCLEOTIDE SEQUENCE [LARGE SCALE GENOMIC DNA]</scope>
    <source>
        <strain evidence="3 4">DSM 16784</strain>
    </source>
</reference>
<dbReference type="InterPro" id="IPR049492">
    <property type="entry name" value="BD-FAE-like_dom"/>
</dbReference>
<proteinExistence type="predicted"/>
<evidence type="ECO:0000259" key="2">
    <source>
        <dbReference type="Pfam" id="PF20434"/>
    </source>
</evidence>
<keyword evidence="1" id="KW-0378">Hydrolase</keyword>
<dbReference type="RefSeq" id="WP_307406232.1">
    <property type="nucleotide sequence ID" value="NZ_JAUSUR010000001.1"/>
</dbReference>
<dbReference type="Gene3D" id="3.40.50.1820">
    <property type="entry name" value="alpha/beta hydrolase"/>
    <property type="match status" value="1"/>
</dbReference>
<dbReference type="PANTHER" id="PTHR48081:SF33">
    <property type="entry name" value="KYNURENINE FORMAMIDASE"/>
    <property type="match status" value="1"/>
</dbReference>
<comment type="caution">
    <text evidence="3">The sequence shown here is derived from an EMBL/GenBank/DDBJ whole genome shotgun (WGS) entry which is preliminary data.</text>
</comment>
<organism evidence="3 4">
    <name type="scientific">Breznakia pachnodae</name>
    <dbReference type="NCBI Taxonomy" id="265178"/>
    <lineage>
        <taxon>Bacteria</taxon>
        <taxon>Bacillati</taxon>
        <taxon>Bacillota</taxon>
        <taxon>Erysipelotrichia</taxon>
        <taxon>Erysipelotrichales</taxon>
        <taxon>Erysipelotrichaceae</taxon>
        <taxon>Breznakia</taxon>
    </lineage>
</organism>
<evidence type="ECO:0000313" key="3">
    <source>
        <dbReference type="EMBL" id="MDQ0360375.1"/>
    </source>
</evidence>
<dbReference type="Proteomes" id="UP001230220">
    <property type="component" value="Unassembled WGS sequence"/>
</dbReference>
<dbReference type="PANTHER" id="PTHR48081">
    <property type="entry name" value="AB HYDROLASE SUPERFAMILY PROTEIN C4A8.06C"/>
    <property type="match status" value="1"/>
</dbReference>
<evidence type="ECO:0000313" key="4">
    <source>
        <dbReference type="Proteomes" id="UP001230220"/>
    </source>
</evidence>
<name>A0ABU0E0P6_9FIRM</name>
<keyword evidence="4" id="KW-1185">Reference proteome</keyword>
<feature type="domain" description="BD-FAE-like" evidence="2">
    <location>
        <begin position="50"/>
        <end position="252"/>
    </location>
</feature>
<dbReference type="SUPFAM" id="SSF53474">
    <property type="entry name" value="alpha/beta-Hydrolases"/>
    <property type="match status" value="1"/>
</dbReference>
<gene>
    <name evidence="3" type="ORF">J2S15_001106</name>
</gene>
<accession>A0ABU0E0P6</accession>
<dbReference type="InterPro" id="IPR050300">
    <property type="entry name" value="GDXG_lipolytic_enzyme"/>
</dbReference>
<dbReference type="EMBL" id="JAUSUR010000001">
    <property type="protein sequence ID" value="MDQ0360375.1"/>
    <property type="molecule type" value="Genomic_DNA"/>
</dbReference>
<sequence length="303" mass="34651">MKLKIYLTKLLYNLSIFNRIKWNKTYPEDKKIHIYKNIKYSENYGRKSKLDIFVAEEASENQPVIIHIHGGGWTVGDKKDVLGYCRYLATKGYTTVAINYNLAPKTAHPDQEQNVLEAIKWIYENIEKYKGDAKNIILSGDSGGAYLAAVVATVCTNETYAKLYDLVRPEYADFIKGMILFYGVYDFRTAVHSEFPLLDISYNAFLGTVDVDNNMDLMNEASVIDYITENFPKSIVISSEIDPLHNSQSVGFVKKAKQIGINVTDVFFDQTYTDAQHGFLYDYKRTCTKESMSSILKFLENNE</sequence>